<dbReference type="EMBL" id="CP060007">
    <property type="protein sequence ID" value="QNA45401.1"/>
    <property type="molecule type" value="Genomic_DNA"/>
</dbReference>
<dbReference type="InterPro" id="IPR006603">
    <property type="entry name" value="PQ-loop_rpt"/>
</dbReference>
<name>A0A7G5XIU8_9BACT</name>
<reference evidence="7" key="1">
    <citation type="submission" date="2020-08" db="EMBL/GenBank/DDBJ databases">
        <title>Lacibacter sp. S13-6-6 genome sequencing.</title>
        <authorList>
            <person name="Jin L."/>
        </authorList>
    </citation>
    <scope>NUCLEOTIDE SEQUENCE [LARGE SCALE GENOMIC DNA]</scope>
    <source>
        <strain evidence="7">S13-6-6</strain>
    </source>
</reference>
<evidence type="ECO:0000256" key="1">
    <source>
        <dbReference type="ARBA" id="ARBA00004141"/>
    </source>
</evidence>
<feature type="transmembrane region" description="Helical" evidence="5">
    <location>
        <begin position="6"/>
        <end position="25"/>
    </location>
</feature>
<comment type="subcellular location">
    <subcellularLocation>
        <location evidence="1">Membrane</location>
        <topology evidence="1">Multi-pass membrane protein</topology>
    </subcellularLocation>
</comment>
<evidence type="ECO:0008006" key="8">
    <source>
        <dbReference type="Google" id="ProtNLM"/>
    </source>
</evidence>
<accession>A0A7G5XIU8</accession>
<keyword evidence="3 5" id="KW-1133">Transmembrane helix</keyword>
<dbReference type="Gene3D" id="1.20.1280.290">
    <property type="match status" value="1"/>
</dbReference>
<feature type="transmembrane region" description="Helical" evidence="5">
    <location>
        <begin position="64"/>
        <end position="83"/>
    </location>
</feature>
<feature type="transmembrane region" description="Helical" evidence="5">
    <location>
        <begin position="37"/>
        <end position="58"/>
    </location>
</feature>
<dbReference type="Proteomes" id="UP000515344">
    <property type="component" value="Chromosome"/>
</dbReference>
<evidence type="ECO:0000256" key="2">
    <source>
        <dbReference type="ARBA" id="ARBA00022692"/>
    </source>
</evidence>
<dbReference type="AlphaFoldDB" id="A0A7G5XIU8"/>
<evidence type="ECO:0000256" key="5">
    <source>
        <dbReference type="SAM" id="Phobius"/>
    </source>
</evidence>
<evidence type="ECO:0000313" key="7">
    <source>
        <dbReference type="Proteomes" id="UP000515344"/>
    </source>
</evidence>
<proteinExistence type="predicted"/>
<sequence length="89" mass="10104">MDPFWVKAVGLFASILSSATFVPQVYKAWRTKSVGDLSIYTILIVTTSTMVWLVYGIFNDPLLVPVVLCNGFIFLLSLVLLYFKFTFKK</sequence>
<evidence type="ECO:0000313" key="6">
    <source>
        <dbReference type="EMBL" id="QNA45401.1"/>
    </source>
</evidence>
<keyword evidence="2 5" id="KW-0812">Transmembrane</keyword>
<organism evidence="6 7">
    <name type="scientific">Lacibacter sediminis</name>
    <dbReference type="NCBI Taxonomy" id="2760713"/>
    <lineage>
        <taxon>Bacteria</taxon>
        <taxon>Pseudomonadati</taxon>
        <taxon>Bacteroidota</taxon>
        <taxon>Chitinophagia</taxon>
        <taxon>Chitinophagales</taxon>
        <taxon>Chitinophagaceae</taxon>
        <taxon>Lacibacter</taxon>
    </lineage>
</organism>
<evidence type="ECO:0000256" key="4">
    <source>
        <dbReference type="ARBA" id="ARBA00023136"/>
    </source>
</evidence>
<keyword evidence="7" id="KW-1185">Reference proteome</keyword>
<gene>
    <name evidence="6" type="ORF">H4075_04150</name>
</gene>
<keyword evidence="4 5" id="KW-0472">Membrane</keyword>
<dbReference type="Pfam" id="PF04193">
    <property type="entry name" value="PQ-loop"/>
    <property type="match status" value="1"/>
</dbReference>
<evidence type="ECO:0000256" key="3">
    <source>
        <dbReference type="ARBA" id="ARBA00022989"/>
    </source>
</evidence>
<dbReference type="GO" id="GO:0016020">
    <property type="term" value="C:membrane"/>
    <property type="evidence" value="ECO:0007669"/>
    <property type="project" value="UniProtKB-SubCell"/>
</dbReference>
<protein>
    <recommendedName>
        <fullName evidence="8">SemiSWEET transporter</fullName>
    </recommendedName>
</protein>
<dbReference type="KEGG" id="lacs:H4075_04150"/>
<dbReference type="RefSeq" id="WP_182804432.1">
    <property type="nucleotide sequence ID" value="NZ_CP060007.1"/>
</dbReference>